<keyword evidence="3 8" id="KW-0812">Transmembrane</keyword>
<keyword evidence="6 10" id="KW-0472">Membrane</keyword>
<comment type="similarity">
    <text evidence="8">Belongs to the two pore domain potassium channel (TC 1.A.1.8) family.</text>
</comment>
<feature type="domain" description="Potassium channel" evidence="11">
    <location>
        <begin position="580"/>
        <end position="651"/>
    </location>
</feature>
<evidence type="ECO:0000313" key="12">
    <source>
        <dbReference type="EMBL" id="KAF4616570.1"/>
    </source>
</evidence>
<dbReference type="InterPro" id="IPR003280">
    <property type="entry name" value="2pore_dom_K_chnl"/>
</dbReference>
<evidence type="ECO:0000256" key="1">
    <source>
        <dbReference type="ARBA" id="ARBA00004141"/>
    </source>
</evidence>
<evidence type="ECO:0000256" key="9">
    <source>
        <dbReference type="SAM" id="MobiDB-lite"/>
    </source>
</evidence>
<dbReference type="GO" id="GO:0005886">
    <property type="term" value="C:plasma membrane"/>
    <property type="evidence" value="ECO:0007669"/>
    <property type="project" value="TreeGrafter"/>
</dbReference>
<feature type="transmembrane region" description="Helical" evidence="10">
    <location>
        <begin position="83"/>
        <end position="106"/>
    </location>
</feature>
<keyword evidence="7 8" id="KW-0407">Ion channel</keyword>
<dbReference type="Gene3D" id="1.10.287.70">
    <property type="match status" value="2"/>
</dbReference>
<evidence type="ECO:0000256" key="3">
    <source>
        <dbReference type="ARBA" id="ARBA00022692"/>
    </source>
</evidence>
<evidence type="ECO:0000256" key="4">
    <source>
        <dbReference type="ARBA" id="ARBA00022989"/>
    </source>
</evidence>
<dbReference type="InterPro" id="IPR013099">
    <property type="entry name" value="K_chnl_dom"/>
</dbReference>
<feature type="transmembrane region" description="Helical" evidence="10">
    <location>
        <begin position="191"/>
        <end position="211"/>
    </location>
</feature>
<evidence type="ECO:0000256" key="8">
    <source>
        <dbReference type="RuleBase" id="RU003857"/>
    </source>
</evidence>
<comment type="subcellular location">
    <subcellularLocation>
        <location evidence="1">Membrane</location>
        <topology evidence="1">Multi-pass membrane protein</topology>
    </subcellularLocation>
</comment>
<dbReference type="AlphaFoldDB" id="A0A8H4QTS3"/>
<dbReference type="GO" id="GO:0030322">
    <property type="term" value="P:stabilization of membrane potential"/>
    <property type="evidence" value="ECO:0007669"/>
    <property type="project" value="TreeGrafter"/>
</dbReference>
<gene>
    <name evidence="12" type="ORF">D9613_008731</name>
</gene>
<feature type="compositionally biased region" description="Polar residues" evidence="9">
    <location>
        <begin position="677"/>
        <end position="689"/>
    </location>
</feature>
<comment type="caution">
    <text evidence="12">The sequence shown here is derived from an EMBL/GenBank/DDBJ whole genome shotgun (WGS) entry which is preliminary data.</text>
</comment>
<keyword evidence="2 8" id="KW-0813">Transport</keyword>
<feature type="transmembrane region" description="Helical" evidence="10">
    <location>
        <begin position="126"/>
        <end position="147"/>
    </location>
</feature>
<dbReference type="SUPFAM" id="SSF81324">
    <property type="entry name" value="Voltage-gated potassium channels"/>
    <property type="match status" value="2"/>
</dbReference>
<dbReference type="Pfam" id="PF07885">
    <property type="entry name" value="Ion_trans_2"/>
    <property type="match status" value="2"/>
</dbReference>
<dbReference type="EMBL" id="JAACJL010000031">
    <property type="protein sequence ID" value="KAF4616570.1"/>
    <property type="molecule type" value="Genomic_DNA"/>
</dbReference>
<feature type="transmembrane region" description="Helical" evidence="10">
    <location>
        <begin position="232"/>
        <end position="265"/>
    </location>
</feature>
<dbReference type="PANTHER" id="PTHR11003">
    <property type="entry name" value="POTASSIUM CHANNEL, SUBFAMILY K"/>
    <property type="match status" value="1"/>
</dbReference>
<evidence type="ECO:0000259" key="11">
    <source>
        <dbReference type="Pfam" id="PF07885"/>
    </source>
</evidence>
<feature type="transmembrane region" description="Helical" evidence="10">
    <location>
        <begin position="628"/>
        <end position="648"/>
    </location>
</feature>
<name>A0A8H4QTS3_9AGAR</name>
<evidence type="ECO:0000256" key="6">
    <source>
        <dbReference type="ARBA" id="ARBA00023136"/>
    </source>
</evidence>
<evidence type="ECO:0000256" key="5">
    <source>
        <dbReference type="ARBA" id="ARBA00023065"/>
    </source>
</evidence>
<feature type="domain" description="Potassium channel" evidence="11">
    <location>
        <begin position="239"/>
        <end position="311"/>
    </location>
</feature>
<organism evidence="12 13">
    <name type="scientific">Agrocybe pediades</name>
    <dbReference type="NCBI Taxonomy" id="84607"/>
    <lineage>
        <taxon>Eukaryota</taxon>
        <taxon>Fungi</taxon>
        <taxon>Dikarya</taxon>
        <taxon>Basidiomycota</taxon>
        <taxon>Agaricomycotina</taxon>
        <taxon>Agaricomycetes</taxon>
        <taxon>Agaricomycetidae</taxon>
        <taxon>Agaricales</taxon>
        <taxon>Agaricineae</taxon>
        <taxon>Strophariaceae</taxon>
        <taxon>Agrocybe</taxon>
    </lineage>
</organism>
<dbReference type="Proteomes" id="UP000521872">
    <property type="component" value="Unassembled WGS sequence"/>
</dbReference>
<protein>
    <recommendedName>
        <fullName evidence="11">Potassium channel domain-containing protein</fullName>
    </recommendedName>
</protein>
<keyword evidence="5 8" id="KW-0406">Ion transport</keyword>
<dbReference type="GO" id="GO:0022841">
    <property type="term" value="F:potassium ion leak channel activity"/>
    <property type="evidence" value="ECO:0007669"/>
    <property type="project" value="TreeGrafter"/>
</dbReference>
<keyword evidence="4 10" id="KW-1133">Transmembrane helix</keyword>
<feature type="transmembrane region" description="Helical" evidence="10">
    <location>
        <begin position="285"/>
        <end position="306"/>
    </location>
</feature>
<dbReference type="GO" id="GO:0015271">
    <property type="term" value="F:outward rectifier potassium channel activity"/>
    <property type="evidence" value="ECO:0007669"/>
    <property type="project" value="TreeGrafter"/>
</dbReference>
<feature type="transmembrane region" description="Helical" evidence="10">
    <location>
        <begin position="159"/>
        <end position="179"/>
    </location>
</feature>
<feature type="region of interest" description="Disordered" evidence="9">
    <location>
        <begin position="502"/>
        <end position="528"/>
    </location>
</feature>
<dbReference type="PANTHER" id="PTHR11003:SF342">
    <property type="entry name" value="OUTWARD-RECTIFIER POTASSIUM CHANNEL TOK1"/>
    <property type="match status" value="1"/>
</dbReference>
<feature type="region of interest" description="Disordered" evidence="9">
    <location>
        <begin position="666"/>
        <end position="694"/>
    </location>
</feature>
<evidence type="ECO:0000256" key="7">
    <source>
        <dbReference type="ARBA" id="ARBA00023303"/>
    </source>
</evidence>
<reference evidence="12 13" key="1">
    <citation type="submission" date="2019-12" db="EMBL/GenBank/DDBJ databases">
        <authorList>
            <person name="Floudas D."/>
            <person name="Bentzer J."/>
            <person name="Ahren D."/>
            <person name="Johansson T."/>
            <person name="Persson P."/>
            <person name="Tunlid A."/>
        </authorList>
    </citation>
    <scope>NUCLEOTIDE SEQUENCE [LARGE SCALE GENOMIC DNA]</scope>
    <source>
        <strain evidence="12 13">CBS 102.39</strain>
    </source>
</reference>
<evidence type="ECO:0000256" key="2">
    <source>
        <dbReference type="ARBA" id="ARBA00022448"/>
    </source>
</evidence>
<evidence type="ECO:0000256" key="10">
    <source>
        <dbReference type="SAM" id="Phobius"/>
    </source>
</evidence>
<proteinExistence type="inferred from homology"/>
<feature type="region of interest" description="Disordered" evidence="9">
    <location>
        <begin position="706"/>
        <end position="738"/>
    </location>
</feature>
<dbReference type="PRINTS" id="PR01333">
    <property type="entry name" value="2POREKCHANEL"/>
</dbReference>
<evidence type="ECO:0000313" key="13">
    <source>
        <dbReference type="Proteomes" id="UP000521872"/>
    </source>
</evidence>
<feature type="compositionally biased region" description="Low complexity" evidence="9">
    <location>
        <begin position="708"/>
        <end position="726"/>
    </location>
</feature>
<sequence length="837" mass="93814">MLLLPEAVSDLFHLGTAHQSHKDIERDAETRFSNSFARQRHAGGVPRHTFLHHLHHHHHPHRPHFTHASDEGEETHTYRILPIFSGIMIPFSIMLSIPSLTGHWYIHTGAHGRLVETRRNPPLLDIAMGFSMACGVLASACLVIRFAERKIKFMTMMCIVFLTLHDLINIPAVTIFGVQHGFDDGFTYGQSFWFTVFSTMASTATNITLITDYHKTKDFSHAGSGLTQKQRSLVIITIVLLCYVSLGSLILAIMLHVTFIDALYLSVVSIETIGFGDLHPPSAGARVFMCFYICGGILNLALAVALSRDALLESAAIGFRARLRAAEIRQREKHIRDNWRAAVRWRVRAKGHPLWIDDREEERRQRVGLGRRRHWYSKILSVWRRLCDEVWREWEDPAWKYVYGKRHRRLNLEVLTLAELETAALEAGAPLSELVPKGIKLRPQKTNNGGSDAYTSPNSHFPSFETKSSAVSSHSLTNVRMGGMVSLIGKFAFAVTHGVHHAHDHDSQQSADEYNLEESHYREDDDDEDVSVSRVGRLPFIRSKSASRPSPVNELSLAESLRKERRNAFRARLSIALALFVIFWMVGSAVFMQTEHWDFGTAAYFCFISFTTVGYGDFSPQTPAGRSIFVVWALLGVGTMTILISILAEAYSNQYKSVINSGNLRPSDIAEPKETEPNQNTGETNTIYGSANPGKNMEDELTSNIIFSAPGSSPSTSTLASTCTSSRYGRSRRPSMSPIPEVEHTIMSRSLSRRRGISTDKDKIKTLSLQALRNVDTLRSILTSTAVAEVQEMTVDLSGNSPWYASSLRMEQVLVQMDRSLRDISNVANDSLNHDSP</sequence>
<keyword evidence="13" id="KW-1185">Reference proteome</keyword>
<feature type="transmembrane region" description="Helical" evidence="10">
    <location>
        <begin position="597"/>
        <end position="616"/>
    </location>
</feature>
<accession>A0A8H4QTS3</accession>
<feature type="transmembrane region" description="Helical" evidence="10">
    <location>
        <begin position="571"/>
        <end position="591"/>
    </location>
</feature>